<gene>
    <name evidence="1" type="ORF">BCB93_004625</name>
    <name evidence="3" type="ORF">C9Z68_25295</name>
    <name evidence="2" type="ORF">WR15_15570</name>
</gene>
<reference evidence="3 5" key="2">
    <citation type="submission" date="2018-12" db="EMBL/GenBank/DDBJ databases">
        <title>Food and Water Safety Consortium.</title>
        <authorList>
            <person name="Tyson S."/>
            <person name="Peterson C.-L."/>
            <person name="Olson A."/>
            <person name="Tyler S."/>
            <person name="Cabral J."/>
            <person name="Lynch T."/>
            <person name="Knox N."/>
            <person name="Van Domselaar G."/>
            <person name="Graham M."/>
        </authorList>
    </citation>
    <scope>NUCLEOTIDE SEQUENCE [LARGE SCALE GENOMIC DNA]</scope>
    <source>
        <strain evidence="3 5">FWSEC0118</strain>
        <plasmid evidence="3">unnamed1</plasmid>
    </source>
</reference>
<dbReference type="AlphaFoldDB" id="A0A0B1JXI4"/>
<keyword evidence="3" id="KW-0614">Plasmid</keyword>
<evidence type="ECO:0000313" key="2">
    <source>
        <dbReference type="EMBL" id="KNF68109.1"/>
    </source>
</evidence>
<dbReference type="Proteomes" id="UP000037564">
    <property type="component" value="Unassembled WGS sequence"/>
</dbReference>
<evidence type="ECO:0000313" key="1">
    <source>
        <dbReference type="EMBL" id="EFI6954902.1"/>
    </source>
</evidence>
<geneLocation type="plasmid" evidence="3">
    <name>unnamed1</name>
</geneLocation>
<reference evidence="1" key="3">
    <citation type="submission" date="2020-02" db="EMBL/GenBank/DDBJ databases">
        <authorList>
            <consortium name="GenomeTrakr network: Whole genome sequencing for foodborne pathogen traceback"/>
        </authorList>
    </citation>
    <scope>NUCLEOTIDE SEQUENCE</scope>
    <source>
        <strain evidence="1">CFSAN046653</strain>
    </source>
</reference>
<dbReference type="EMBL" id="LGZN01000034">
    <property type="protein sequence ID" value="KNF68109.1"/>
    <property type="molecule type" value="Genomic_DNA"/>
</dbReference>
<dbReference type="RefSeq" id="WP_001364037.1">
    <property type="nucleotide sequence ID" value="NZ_BDLM01000051.1"/>
</dbReference>
<dbReference type="EMBL" id="RRGJ01000114">
    <property type="protein sequence ID" value="TJQ07056.1"/>
    <property type="molecule type" value="Genomic_DNA"/>
</dbReference>
<dbReference type="Pfam" id="PF08048">
    <property type="entry name" value="RepA1_leader"/>
    <property type="match status" value="1"/>
</dbReference>
<dbReference type="EMBL" id="AASZRA010000040">
    <property type="protein sequence ID" value="EFI6954902.1"/>
    <property type="molecule type" value="Genomic_DNA"/>
</dbReference>
<dbReference type="InterPro" id="IPR012605">
    <property type="entry name" value="RepA1_leader_peptide_Tap"/>
</dbReference>
<evidence type="ECO:0000313" key="4">
    <source>
        <dbReference type="Proteomes" id="UP000037564"/>
    </source>
</evidence>
<proteinExistence type="predicted"/>
<accession>A0A0B1JXI4</accession>
<dbReference type="Proteomes" id="UP000775646">
    <property type="component" value="Unassembled WGS sequence"/>
</dbReference>
<reference evidence="2 4" key="1">
    <citation type="submission" date="2015-07" db="EMBL/GenBank/DDBJ databases">
        <title>Genome sequences of 64 non-O157:H7 Shiga toxin-producing Escherichia coli strains.</title>
        <authorList>
            <person name="Gonzalez-Escalona N."/>
            <person name="Toro M."/>
            <person name="Timme R."/>
            <person name="Payne J."/>
        </authorList>
    </citation>
    <scope>NUCLEOTIDE SEQUENCE [LARGE SCALE GENOMIC DNA]</scope>
    <source>
        <strain evidence="2 4">CFSAN026843</strain>
    </source>
</reference>
<protein>
    <submittedName>
        <fullName evidence="2">Leader peptide RepL</fullName>
    </submittedName>
    <submittedName>
        <fullName evidence="1">RepA leader peptide Tap</fullName>
    </submittedName>
</protein>
<organism evidence="2 4">
    <name type="scientific">Escherichia coli</name>
    <dbReference type="NCBI Taxonomy" id="562"/>
    <lineage>
        <taxon>Bacteria</taxon>
        <taxon>Pseudomonadati</taxon>
        <taxon>Pseudomonadota</taxon>
        <taxon>Gammaproteobacteria</taxon>
        <taxon>Enterobacterales</taxon>
        <taxon>Enterobacteriaceae</taxon>
        <taxon>Escherichia</taxon>
    </lineage>
</organism>
<dbReference type="Proteomes" id="UP000309937">
    <property type="component" value="Unassembled WGS sequence"/>
</dbReference>
<comment type="caution">
    <text evidence="2">The sequence shown here is derived from an EMBL/GenBank/DDBJ whole genome shotgun (WGS) entry which is preliminary data.</text>
</comment>
<dbReference type="NCBIfam" id="TIGR03475">
    <property type="entry name" value="tap_IncFII_lead"/>
    <property type="match status" value="1"/>
</dbReference>
<evidence type="ECO:0000313" key="3">
    <source>
        <dbReference type="EMBL" id="TJQ07056.1"/>
    </source>
</evidence>
<name>A0A0B1JXI4_ECOLX</name>
<sequence>MPGKIQDLFLCSLLLRIVSAGWCG</sequence>
<evidence type="ECO:0000313" key="5">
    <source>
        <dbReference type="Proteomes" id="UP000309937"/>
    </source>
</evidence>